<dbReference type="Proteomes" id="UP001148662">
    <property type="component" value="Unassembled WGS sequence"/>
</dbReference>
<reference evidence="1" key="1">
    <citation type="submission" date="2022-07" db="EMBL/GenBank/DDBJ databases">
        <title>Genome Sequence of Phlebia brevispora.</title>
        <authorList>
            <person name="Buettner E."/>
        </authorList>
    </citation>
    <scope>NUCLEOTIDE SEQUENCE</scope>
    <source>
        <strain evidence="1">MPL23</strain>
    </source>
</reference>
<evidence type="ECO:0000313" key="1">
    <source>
        <dbReference type="EMBL" id="KAJ3536359.1"/>
    </source>
</evidence>
<keyword evidence="2" id="KW-1185">Reference proteome</keyword>
<name>A0ACC1SBR4_9APHY</name>
<comment type="caution">
    <text evidence="1">The sequence shown here is derived from an EMBL/GenBank/DDBJ whole genome shotgun (WGS) entry which is preliminary data.</text>
</comment>
<sequence>MSDRRTERIDYYTDFKRLVRTDPITRVVLLSLKDPHKDHPLLPLESDDIEAFKGSALYGTVTSDDDLSEVVSNLMGPGPWSVRKNIELPKSCSDLHFTNKNKKSNIVISHTLKVIFRVQRGDDQELDATTGKRKMFDIVVQTPIHILSCLCGPDYTALPPYSEAFAVSTSVSAQCLCRSGSILSSSQRENTTTSPSDSGYLSPDSASLSRAYTGVSLTSSESLVTATVRPPLPHFDSMLNSSSQFERLISGHESESGEAPPSYEEVATLSHHPPTHS</sequence>
<organism evidence="1 2">
    <name type="scientific">Phlebia brevispora</name>
    <dbReference type="NCBI Taxonomy" id="194682"/>
    <lineage>
        <taxon>Eukaryota</taxon>
        <taxon>Fungi</taxon>
        <taxon>Dikarya</taxon>
        <taxon>Basidiomycota</taxon>
        <taxon>Agaricomycotina</taxon>
        <taxon>Agaricomycetes</taxon>
        <taxon>Polyporales</taxon>
        <taxon>Meruliaceae</taxon>
        <taxon>Phlebia</taxon>
    </lineage>
</organism>
<gene>
    <name evidence="1" type="ORF">NM688_g6850</name>
</gene>
<dbReference type="EMBL" id="JANHOG010001482">
    <property type="protein sequence ID" value="KAJ3536359.1"/>
    <property type="molecule type" value="Genomic_DNA"/>
</dbReference>
<accession>A0ACC1SBR4</accession>
<protein>
    <submittedName>
        <fullName evidence="1">Uncharacterized protein</fullName>
    </submittedName>
</protein>
<evidence type="ECO:0000313" key="2">
    <source>
        <dbReference type="Proteomes" id="UP001148662"/>
    </source>
</evidence>
<proteinExistence type="predicted"/>